<evidence type="ECO:0000256" key="7">
    <source>
        <dbReference type="SAM" id="SignalP"/>
    </source>
</evidence>
<feature type="chain" id="PRO_5015846782" evidence="7">
    <location>
        <begin position="26"/>
        <end position="626"/>
    </location>
</feature>
<evidence type="ECO:0000256" key="1">
    <source>
        <dbReference type="ARBA" id="ARBA00004370"/>
    </source>
</evidence>
<dbReference type="GO" id="GO:0019867">
    <property type="term" value="C:outer membrane"/>
    <property type="evidence" value="ECO:0007669"/>
    <property type="project" value="InterPro"/>
</dbReference>
<dbReference type="Gene3D" id="2.40.160.50">
    <property type="entry name" value="membrane protein fhac: a member of the omp85/tpsb transporter family"/>
    <property type="match status" value="1"/>
</dbReference>
<organism evidence="9 10">
    <name type="scientific">Aquabacterium olei</name>
    <dbReference type="NCBI Taxonomy" id="1296669"/>
    <lineage>
        <taxon>Bacteria</taxon>
        <taxon>Pseudomonadati</taxon>
        <taxon>Pseudomonadota</taxon>
        <taxon>Betaproteobacteria</taxon>
        <taxon>Burkholderiales</taxon>
        <taxon>Aquabacterium</taxon>
    </lineage>
</organism>
<evidence type="ECO:0000256" key="4">
    <source>
        <dbReference type="ARBA" id="ARBA00022729"/>
    </source>
</evidence>
<dbReference type="Gene3D" id="3.10.20.310">
    <property type="entry name" value="membrane protein fhac"/>
    <property type="match status" value="2"/>
</dbReference>
<reference evidence="9 10" key="1">
    <citation type="submission" date="2018-05" db="EMBL/GenBank/DDBJ databases">
        <title>complete genome sequence of Aquabacterium olei NBRC 110486.</title>
        <authorList>
            <person name="Tang B."/>
            <person name="Chang J."/>
            <person name="Zhang L."/>
            <person name="Yang H."/>
        </authorList>
    </citation>
    <scope>NUCLEOTIDE SEQUENCE [LARGE SCALE GENOMIC DNA]</scope>
    <source>
        <strain evidence="9 10">NBRC 110486</strain>
    </source>
</reference>
<dbReference type="PANTHER" id="PTHR12815:SF47">
    <property type="entry name" value="TRANSLOCATION AND ASSEMBLY MODULE SUBUNIT TAMA"/>
    <property type="match status" value="1"/>
</dbReference>
<dbReference type="InterPro" id="IPR039910">
    <property type="entry name" value="D15-like"/>
</dbReference>
<feature type="domain" description="Bacterial surface antigen (D15)" evidence="8">
    <location>
        <begin position="338"/>
        <end position="625"/>
    </location>
</feature>
<evidence type="ECO:0000313" key="10">
    <source>
        <dbReference type="Proteomes" id="UP000244892"/>
    </source>
</evidence>
<keyword evidence="2" id="KW-1134">Transmembrane beta strand</keyword>
<dbReference type="EMBL" id="CP029210">
    <property type="protein sequence ID" value="AWI53089.1"/>
    <property type="molecule type" value="Genomic_DNA"/>
</dbReference>
<dbReference type="RefSeq" id="WP_109035785.1">
    <property type="nucleotide sequence ID" value="NZ_CP029210.1"/>
</dbReference>
<evidence type="ECO:0000256" key="2">
    <source>
        <dbReference type="ARBA" id="ARBA00022452"/>
    </source>
</evidence>
<feature type="signal peptide" evidence="7">
    <location>
        <begin position="1"/>
        <end position="25"/>
    </location>
</feature>
<dbReference type="InterPro" id="IPR000184">
    <property type="entry name" value="Bac_surfAg_D15"/>
</dbReference>
<protein>
    <submittedName>
        <fullName evidence="9">Outer membrane protein assembly factor</fullName>
    </submittedName>
</protein>
<evidence type="ECO:0000256" key="3">
    <source>
        <dbReference type="ARBA" id="ARBA00022692"/>
    </source>
</evidence>
<sequence length="626" mass="67904">MKRGRGRHRLLAGLSALLMASAGWAQGTGAGGSEPVAPAHAEEADLLRADGWRLVIQAPEPLDRLLREYLDIARFQREAAEPGALPISRAELRRLVVSAPEQARGLIDAEGYFGARITTRVHDEVPGQPIEVTLTVEPGELTQVSRVQFVFEGELDARLEAGEAAAQTLVDGLSAQWGLPVGAVFRQVDWTAAKNAALARLRADGYPTAVWSGTSSTVDATTRQARLFMVADSGPAFAFGDIRIEGLDRQPASAIVNTAPFRPGDPYSEKQLLDWQERIQKLNLFESIFVSTDLDPAHAKAAPVLVQVREQQMQAATTGVGVSSDTGPRVSAEYLHRNLFGLDWQAKAAVRLGRNDRAGSLDFTSHPWEGRRRGLVSTQATRIVEDDQAVTLSARARVGLLREGERLERTDYIEVQNASVTADGGAKVSEASAYSATVQWIYRDVDSRTLPTRGSTTLAQLTAGRSYSALEEKGFFGRAYVRSTWYWPLPANWYATVRGEAGQVFAREAVSIPDTLLFRAGGDESVRGYAYRSLGVITDGVVTGGRVMFTSSVEVARPILARLPALWGALFLDVGDAAASADKLDPKVGYGVGVRFRSPVGPLKLDIARGQQLQDWRIHFSVGISL</sequence>
<keyword evidence="6" id="KW-0998">Cell outer membrane</keyword>
<evidence type="ECO:0000256" key="5">
    <source>
        <dbReference type="ARBA" id="ARBA00023136"/>
    </source>
</evidence>
<dbReference type="PANTHER" id="PTHR12815">
    <property type="entry name" value="SORTING AND ASSEMBLY MACHINERY SAMM50 PROTEIN FAMILY MEMBER"/>
    <property type="match status" value="1"/>
</dbReference>
<dbReference type="KEGG" id="aon:DEH84_06320"/>
<accession>A0A2U8FQ05</accession>
<dbReference type="Proteomes" id="UP000244892">
    <property type="component" value="Chromosome"/>
</dbReference>
<name>A0A2U8FQ05_9BURK</name>
<dbReference type="Pfam" id="PF01103">
    <property type="entry name" value="Omp85"/>
    <property type="match status" value="1"/>
</dbReference>
<proteinExistence type="predicted"/>
<keyword evidence="10" id="KW-1185">Reference proteome</keyword>
<keyword evidence="3" id="KW-0812">Transmembrane</keyword>
<keyword evidence="4 7" id="KW-0732">Signal</keyword>
<comment type="subcellular location">
    <subcellularLocation>
        <location evidence="1">Membrane</location>
    </subcellularLocation>
</comment>
<gene>
    <name evidence="9" type="ORF">DEH84_06320</name>
</gene>
<evidence type="ECO:0000259" key="8">
    <source>
        <dbReference type="Pfam" id="PF01103"/>
    </source>
</evidence>
<evidence type="ECO:0000256" key="6">
    <source>
        <dbReference type="ARBA" id="ARBA00023237"/>
    </source>
</evidence>
<dbReference type="AlphaFoldDB" id="A0A2U8FQ05"/>
<evidence type="ECO:0000313" key="9">
    <source>
        <dbReference type="EMBL" id="AWI53089.1"/>
    </source>
</evidence>
<dbReference type="OrthoDB" id="9769707at2"/>
<keyword evidence="5" id="KW-0472">Membrane</keyword>